<evidence type="ECO:0000256" key="1">
    <source>
        <dbReference type="SAM" id="SignalP"/>
    </source>
</evidence>
<keyword evidence="1" id="KW-0732">Signal</keyword>
<name>A0ABM1YCS2_AEDAL</name>
<dbReference type="GeneID" id="109408928"/>
<reference evidence="3" key="1">
    <citation type="journal article" date="2015" name="Proc. Natl. Acad. Sci. U.S.A.">
        <title>Genome sequence of the Asian Tiger mosquito, Aedes albopictus, reveals insights into its biology, genetics, and evolution.</title>
        <authorList>
            <person name="Chen X.G."/>
            <person name="Jiang X."/>
            <person name="Gu J."/>
            <person name="Xu M."/>
            <person name="Wu Y."/>
            <person name="Deng Y."/>
            <person name="Zhang C."/>
            <person name="Bonizzoni M."/>
            <person name="Dermauw W."/>
            <person name="Vontas J."/>
            <person name="Armbruster P."/>
            <person name="Huang X."/>
            <person name="Yang Y."/>
            <person name="Zhang H."/>
            <person name="He W."/>
            <person name="Peng H."/>
            <person name="Liu Y."/>
            <person name="Wu K."/>
            <person name="Chen J."/>
            <person name="Lirakis M."/>
            <person name="Topalis P."/>
            <person name="Van Leeuwen T."/>
            <person name="Hall A.B."/>
            <person name="Jiang X."/>
            <person name="Thorpe C."/>
            <person name="Mueller R.L."/>
            <person name="Sun C."/>
            <person name="Waterhouse R.M."/>
            <person name="Yan G."/>
            <person name="Tu Z.J."/>
            <person name="Fang X."/>
            <person name="James A.A."/>
        </authorList>
    </citation>
    <scope>NUCLEOTIDE SEQUENCE [LARGE SCALE GENOMIC DNA]</scope>
    <source>
        <strain evidence="3">Foshan</strain>
    </source>
</reference>
<dbReference type="Proteomes" id="UP000069940">
    <property type="component" value="Unassembled WGS sequence"/>
</dbReference>
<protein>
    <submittedName>
        <fullName evidence="2">Secreted protein</fullName>
    </submittedName>
</protein>
<accession>A0ABM1YCS2</accession>
<keyword evidence="3" id="KW-1185">Reference proteome</keyword>
<organism evidence="2 3">
    <name type="scientific">Aedes albopictus</name>
    <name type="common">Asian tiger mosquito</name>
    <name type="synonym">Stegomyia albopicta</name>
    <dbReference type="NCBI Taxonomy" id="7160"/>
    <lineage>
        <taxon>Eukaryota</taxon>
        <taxon>Metazoa</taxon>
        <taxon>Ecdysozoa</taxon>
        <taxon>Arthropoda</taxon>
        <taxon>Hexapoda</taxon>
        <taxon>Insecta</taxon>
        <taxon>Pterygota</taxon>
        <taxon>Neoptera</taxon>
        <taxon>Endopterygota</taxon>
        <taxon>Diptera</taxon>
        <taxon>Nematocera</taxon>
        <taxon>Culicoidea</taxon>
        <taxon>Culicidae</taxon>
        <taxon>Culicinae</taxon>
        <taxon>Aedini</taxon>
        <taxon>Aedes</taxon>
        <taxon>Stegomyia</taxon>
    </lineage>
</organism>
<evidence type="ECO:0000313" key="3">
    <source>
        <dbReference type="Proteomes" id="UP000069940"/>
    </source>
</evidence>
<proteinExistence type="predicted"/>
<dbReference type="PANTHER" id="PTHR47890:SF1">
    <property type="entry name" value="LD24308P"/>
    <property type="match status" value="1"/>
</dbReference>
<evidence type="ECO:0000313" key="2">
    <source>
        <dbReference type="EnsemblMetazoa" id="AALFPA23_007931.P10653"/>
    </source>
</evidence>
<dbReference type="PANTHER" id="PTHR47890">
    <property type="entry name" value="LD24308P"/>
    <property type="match status" value="1"/>
</dbReference>
<feature type="signal peptide" evidence="1">
    <location>
        <begin position="1"/>
        <end position="24"/>
    </location>
</feature>
<sequence length="662" mass="76869">MKCLSSLVILAVAIVALLSRGSDAARKLKGSTDVDSLRHRYFELEKRAWTIVNQIDKVDNQKEDDRRLQRNIILKELIDIYSGFANDDLGPENAYDEDDYFILKRFYEWQLLEQDLINVHKLFDAIRQFMANRNSLPADDADFELASMDITDTVLSDPHFPVNATLDEIDRIMIRQGMYYKAQLEAKSTICSFGLSAQQVLYQLYNAISITELKGYSMMQFSWMLLKTYGKGNFTTEAKLMRRRFEDRTNRTQALLQRVMTQASREYWRCDPDHGKHKEGETYVQLTRLLQGYIENEVDMNTDNTCKENCAYYNWGVKQEQCYKDLYCSKQAKCAGKMYKCEYVDSDMWICPAASSSNRRYEYIEYENGMVLGQKKHCTRGSTKVDSWWRWLFWHCSYCFCLCDDSGPKSDRYINMRESVSDVMNNKVVTGLRFIKKNRIIFLMVQQGKLMPRGQIDNTTLEWVEPEEYNILSPNIRSGVDYNNMNYDNRAMDLDDIILQPPYVVTGVRFRMLGTHMNLEVRMTEMDFGAGKLVDPDKSIWVGSDKTEHSEDKRTEMKLDKPHIPILSATKSVPDSEPNQFIKFRESDRGMDAAQTTVPFFDAQPVVPAKQTPLGGAGLFHKGRPKFGGFMAPRVFTYDVGPHVQQPLDQVNEEERRRYLEG</sequence>
<dbReference type="RefSeq" id="XP_062700151.1">
    <property type="nucleotide sequence ID" value="XM_062844167.1"/>
</dbReference>
<dbReference type="Pfam" id="PF16061">
    <property type="entry name" value="DUF4803"/>
    <property type="match status" value="1"/>
</dbReference>
<feature type="chain" id="PRO_5045074407" evidence="1">
    <location>
        <begin position="25"/>
        <end position="662"/>
    </location>
</feature>
<dbReference type="InterPro" id="IPR032062">
    <property type="entry name" value="DUF4803"/>
</dbReference>
<dbReference type="EnsemblMetazoa" id="AALFPA23_007931.R10653">
    <property type="protein sequence ID" value="AALFPA23_007931.P10653"/>
    <property type="gene ID" value="AALFPA23_007931"/>
</dbReference>
<reference evidence="2" key="2">
    <citation type="submission" date="2025-05" db="UniProtKB">
        <authorList>
            <consortium name="EnsemblMetazoa"/>
        </authorList>
    </citation>
    <scope>IDENTIFICATION</scope>
    <source>
        <strain evidence="2">Foshan</strain>
    </source>
</reference>